<proteinExistence type="predicted"/>
<evidence type="ECO:0000313" key="2">
    <source>
        <dbReference type="Proteomes" id="UP001576762"/>
    </source>
</evidence>
<organism evidence="1 2">
    <name type="scientific">Marinobacter shengliensis</name>
    <dbReference type="NCBI Taxonomy" id="1389223"/>
    <lineage>
        <taxon>Bacteria</taxon>
        <taxon>Pseudomonadati</taxon>
        <taxon>Pseudomonadota</taxon>
        <taxon>Gammaproteobacteria</taxon>
        <taxon>Pseudomonadales</taxon>
        <taxon>Marinobacteraceae</taxon>
        <taxon>Marinobacter</taxon>
    </lineage>
</organism>
<gene>
    <name evidence="1" type="ORF">ACE05E_05865</name>
</gene>
<protein>
    <submittedName>
        <fullName evidence="1">DUF523 domain-containing protein</fullName>
    </submittedName>
</protein>
<dbReference type="PANTHER" id="PTHR30087:SF1">
    <property type="entry name" value="HYPOTHETICAL CYTOSOLIC PROTEIN"/>
    <property type="match status" value="1"/>
</dbReference>
<keyword evidence="2" id="KW-1185">Reference proteome</keyword>
<dbReference type="Pfam" id="PF04463">
    <property type="entry name" value="2-thiour_desulf"/>
    <property type="match status" value="1"/>
</dbReference>
<dbReference type="EMBL" id="JBHFLD010000005">
    <property type="protein sequence ID" value="MFB2715008.1"/>
    <property type="molecule type" value="Genomic_DNA"/>
</dbReference>
<dbReference type="Proteomes" id="UP001576762">
    <property type="component" value="Unassembled WGS sequence"/>
</dbReference>
<dbReference type="PANTHER" id="PTHR30087">
    <property type="entry name" value="INNER MEMBRANE PROTEIN"/>
    <property type="match status" value="1"/>
</dbReference>
<dbReference type="RefSeq" id="WP_374813333.1">
    <property type="nucleotide sequence ID" value="NZ_JBHFLD010000005.1"/>
</dbReference>
<dbReference type="InterPro" id="IPR007553">
    <property type="entry name" value="2-thiour_desulf"/>
</dbReference>
<reference evidence="1 2" key="1">
    <citation type="submission" date="2024-09" db="EMBL/GenBank/DDBJ databases">
        <title>Draft genome sequences of 6 high pH adapted Marinobacter shengliensis sp. isolated from Mariana forearc serpentinite mud volcanoes.</title>
        <authorList>
            <person name="Elkassas S."/>
            <person name="Serres M."/>
            <person name="Michael N."/>
            <person name="Amina P."/>
            <person name="Teodora Z."/>
            <person name="Julie H."/>
        </authorList>
    </citation>
    <scope>NUCLEOTIDE SEQUENCE [LARGE SCALE GENOMIC DNA]</scope>
    <source>
        <strain evidence="1 2">EB4</strain>
    </source>
</reference>
<accession>A0ABV4W4X0</accession>
<comment type="caution">
    <text evidence="1">The sequence shown here is derived from an EMBL/GenBank/DDBJ whole genome shotgun (WGS) entry which is preliminary data.</text>
</comment>
<name>A0ABV4W4X0_9GAMM</name>
<sequence>MANLIATCEGVNSDSGSFMLRGPENKAAPPAGRWNHNTEVSNLKKVLMSACLLGKKVRYDGGSLSVNDRLIERWVSEGRVVSVCPEVEAGMSIPRQPAEIFKGSGNGVLDGEDDVVEKRGGIVTDDFISGASIALELCNKFNIEIAILAEFSPSCGSSFIYDGSFSGNRIPGMGVTAALLRRHGIKVFSQYEIANAHKAIHAASE</sequence>
<evidence type="ECO:0000313" key="1">
    <source>
        <dbReference type="EMBL" id="MFB2715008.1"/>
    </source>
</evidence>